<feature type="compositionally biased region" description="Acidic residues" evidence="1">
    <location>
        <begin position="142"/>
        <end position="232"/>
    </location>
</feature>
<dbReference type="PATRIC" id="fig|1227484.4.peg.3130"/>
<proteinExistence type="predicted"/>
<feature type="region of interest" description="Disordered" evidence="1">
    <location>
        <begin position="91"/>
        <end position="246"/>
    </location>
</feature>
<dbReference type="STRING" id="1227484.C471_15877"/>
<name>M0DQ69_9EURY</name>
<dbReference type="SMART" id="SM00460">
    <property type="entry name" value="TGc"/>
    <property type="match status" value="1"/>
</dbReference>
<dbReference type="InterPro" id="IPR052901">
    <property type="entry name" value="Bact_TGase-like"/>
</dbReference>
<gene>
    <name evidence="3" type="ORF">C471_15877</name>
</gene>
<dbReference type="InterPro" id="IPR038765">
    <property type="entry name" value="Papain-like_cys_pep_sf"/>
</dbReference>
<accession>M0DQ69</accession>
<evidence type="ECO:0000259" key="2">
    <source>
        <dbReference type="SMART" id="SM00460"/>
    </source>
</evidence>
<protein>
    <recommendedName>
        <fullName evidence="2">Transglutaminase-like domain-containing protein</fullName>
    </recommendedName>
</protein>
<feature type="region of interest" description="Disordered" evidence="1">
    <location>
        <begin position="288"/>
        <end position="324"/>
    </location>
</feature>
<dbReference type="Proteomes" id="UP000011514">
    <property type="component" value="Unassembled WGS sequence"/>
</dbReference>
<evidence type="ECO:0000313" key="3">
    <source>
        <dbReference type="EMBL" id="ELZ36299.1"/>
    </source>
</evidence>
<organism evidence="3 4">
    <name type="scientific">Halorubrum saccharovorum DSM 1137</name>
    <dbReference type="NCBI Taxonomy" id="1227484"/>
    <lineage>
        <taxon>Archaea</taxon>
        <taxon>Methanobacteriati</taxon>
        <taxon>Methanobacteriota</taxon>
        <taxon>Stenosarchaea group</taxon>
        <taxon>Halobacteria</taxon>
        <taxon>Halobacteriales</taxon>
        <taxon>Haloferacaceae</taxon>
        <taxon>Halorubrum</taxon>
    </lineage>
</organism>
<dbReference type="Pfam" id="PF13559">
    <property type="entry name" value="DUF4129"/>
    <property type="match status" value="1"/>
</dbReference>
<dbReference type="InterPro" id="IPR025403">
    <property type="entry name" value="TgpA-like_C"/>
</dbReference>
<feature type="compositionally biased region" description="Low complexity" evidence="1">
    <location>
        <begin position="124"/>
        <end position="133"/>
    </location>
</feature>
<comment type="caution">
    <text evidence="3">The sequence shown here is derived from an EMBL/GenBank/DDBJ whole genome shotgun (WGS) entry which is preliminary data.</text>
</comment>
<dbReference type="InterPro" id="IPR002931">
    <property type="entry name" value="Transglutaminase-like"/>
</dbReference>
<dbReference type="EMBL" id="AOJE01000070">
    <property type="protein sequence ID" value="ELZ36299.1"/>
    <property type="molecule type" value="Genomic_DNA"/>
</dbReference>
<dbReference type="SUPFAM" id="SSF54001">
    <property type="entry name" value="Cysteine proteinases"/>
    <property type="match status" value="1"/>
</dbReference>
<dbReference type="Gene3D" id="3.10.620.30">
    <property type="match status" value="1"/>
</dbReference>
<sequence>MENKAYSLDATHDRDTDVATAFVFDMEAGYCQYFATSMVAMLRTQDVPARYVTGYTAGEEVADGEYVVRGQNAHAWVEVYIDDVGWVPFDPTPPSGRSDAGRDSANSGYAGPTPESLQSGPGSGSSDRGQSDSGDNERTSESEQDGSSDQADDSNEGDTQTDSEQEDTETESEDDSQTESEEDADEEDEEEEEEDNNGNEEEDSDTETDQEDSQNETDEEDELEPLEIDPADDPVPGNDLTVTVTRSGDPVSDIEVLFNGESIGETDGDGNVTGEVPYVASLEIVARDDNSEGQSESLAGHTQPRVRGGLAGAPPGFKASSQRVSTAPVGIVTSGLRTPATSDDTIAQTDSNVTVAVPVDIDIEPQTKPIAGESVTLHATIDGTPVRNGTVRVNGTTVSQTGPHGEARVELPAINATEVTVSRGEAFGNRTISVATFDMTTTASTIIPLPLTATEVTARIDGEPVENATVAVAGESAATTGPAGTAAVTLPLTDTAMIETTADVDGTSATATTAVANLYRNLALVLGIGAVGVGMVGRRVYRSGISVRSASRSVVQIAVGLGRSAIAGLVGIAATFDQMVSAGRRGVMRAATLLREGISGAIQLLRALSRHAGQFARRGIAIIRTLPHRLHPLTLLAALRQFVRSLRTSIGGGGASDTATHGRQSGGTGTEEVDDELLSIREAWAEFRGHVSIRSWRTSTPGEIARWAIRRDGLPPESVRTLTDAFRDVEYGNTAPDECAPAARDALEQIRTDEDETEANS</sequence>
<dbReference type="PANTHER" id="PTHR42736:SF1">
    <property type="entry name" value="PROTEIN-GLUTAMINE GAMMA-GLUTAMYLTRANSFERASE"/>
    <property type="match status" value="1"/>
</dbReference>
<evidence type="ECO:0000313" key="4">
    <source>
        <dbReference type="Proteomes" id="UP000011514"/>
    </source>
</evidence>
<dbReference type="AlphaFoldDB" id="M0DQ69"/>
<evidence type="ECO:0000256" key="1">
    <source>
        <dbReference type="SAM" id="MobiDB-lite"/>
    </source>
</evidence>
<feature type="region of interest" description="Disordered" evidence="1">
    <location>
        <begin position="651"/>
        <end position="672"/>
    </location>
</feature>
<dbReference type="PANTHER" id="PTHR42736">
    <property type="entry name" value="PROTEIN-GLUTAMINE GAMMA-GLUTAMYLTRANSFERASE"/>
    <property type="match status" value="1"/>
</dbReference>
<dbReference type="eggNOG" id="arCOG02486">
    <property type="taxonomic scope" value="Archaea"/>
</dbReference>
<reference evidence="3 4" key="1">
    <citation type="journal article" date="2014" name="PLoS Genet.">
        <title>Phylogenetically driven sequencing of extremely halophilic archaea reveals strategies for static and dynamic osmo-response.</title>
        <authorList>
            <person name="Becker E.A."/>
            <person name="Seitzer P.M."/>
            <person name="Tritt A."/>
            <person name="Larsen D."/>
            <person name="Krusor M."/>
            <person name="Yao A.I."/>
            <person name="Wu D."/>
            <person name="Madern D."/>
            <person name="Eisen J.A."/>
            <person name="Darling A.E."/>
            <person name="Facciotti M.T."/>
        </authorList>
    </citation>
    <scope>NUCLEOTIDE SEQUENCE [LARGE SCALE GENOMIC DNA]</scope>
    <source>
        <strain evidence="3 4">DSM 1137</strain>
    </source>
</reference>
<feature type="domain" description="Transglutaminase-like" evidence="2">
    <location>
        <begin position="23"/>
        <end position="93"/>
    </location>
</feature>
<keyword evidence="4" id="KW-1185">Reference proteome</keyword>
<dbReference type="eggNOG" id="arCOG02169">
    <property type="taxonomic scope" value="Archaea"/>
</dbReference>
<dbReference type="Pfam" id="PF01841">
    <property type="entry name" value="Transglut_core"/>
    <property type="match status" value="1"/>
</dbReference>